<keyword evidence="3 9" id="KW-0812">Transmembrane</keyword>
<evidence type="ECO:0000256" key="3">
    <source>
        <dbReference type="ARBA" id="ARBA00022692"/>
    </source>
</evidence>
<keyword evidence="8 9" id="KW-0807">Transducer</keyword>
<dbReference type="GO" id="GO:0005886">
    <property type="term" value="C:plasma membrane"/>
    <property type="evidence" value="ECO:0007669"/>
    <property type="project" value="TreeGrafter"/>
</dbReference>
<comment type="similarity">
    <text evidence="2 9">Belongs to the G-protein coupled receptor 1 family.</text>
</comment>
<organism evidence="12 13">
    <name type="scientific">Dinothrombium tinctorium</name>
    <dbReference type="NCBI Taxonomy" id="1965070"/>
    <lineage>
        <taxon>Eukaryota</taxon>
        <taxon>Metazoa</taxon>
        <taxon>Ecdysozoa</taxon>
        <taxon>Arthropoda</taxon>
        <taxon>Chelicerata</taxon>
        <taxon>Arachnida</taxon>
        <taxon>Acari</taxon>
        <taxon>Acariformes</taxon>
        <taxon>Trombidiformes</taxon>
        <taxon>Prostigmata</taxon>
        <taxon>Anystina</taxon>
        <taxon>Parasitengona</taxon>
        <taxon>Trombidioidea</taxon>
        <taxon>Trombidiidae</taxon>
        <taxon>Dinothrombium</taxon>
    </lineage>
</organism>
<evidence type="ECO:0000256" key="6">
    <source>
        <dbReference type="ARBA" id="ARBA00023136"/>
    </source>
</evidence>
<dbReference type="GO" id="GO:0007631">
    <property type="term" value="P:feeding behavior"/>
    <property type="evidence" value="ECO:0007669"/>
    <property type="project" value="InterPro"/>
</dbReference>
<dbReference type="GO" id="GO:0016499">
    <property type="term" value="F:orexin receptor activity"/>
    <property type="evidence" value="ECO:0007669"/>
    <property type="project" value="InterPro"/>
</dbReference>
<name>A0A3S3PXZ6_9ACAR</name>
<dbReference type="PROSITE" id="PS00237">
    <property type="entry name" value="G_PROTEIN_RECEP_F1_1"/>
    <property type="match status" value="1"/>
</dbReference>
<evidence type="ECO:0000313" key="12">
    <source>
        <dbReference type="EMBL" id="RWS10222.1"/>
    </source>
</evidence>
<dbReference type="PRINTS" id="PR01064">
    <property type="entry name" value="OREXINR"/>
</dbReference>
<evidence type="ECO:0000256" key="8">
    <source>
        <dbReference type="ARBA" id="ARBA00023224"/>
    </source>
</evidence>
<evidence type="ECO:0000256" key="1">
    <source>
        <dbReference type="ARBA" id="ARBA00004141"/>
    </source>
</evidence>
<dbReference type="STRING" id="1965070.A0A3S3PXZ6"/>
<evidence type="ECO:0000256" key="10">
    <source>
        <dbReference type="SAM" id="Phobius"/>
    </source>
</evidence>
<dbReference type="PANTHER" id="PTHR45695:SF15">
    <property type="entry name" value="OPSIN RH2"/>
    <property type="match status" value="1"/>
</dbReference>
<dbReference type="InterPro" id="IPR000276">
    <property type="entry name" value="GPCR_Rhodpsn"/>
</dbReference>
<feature type="non-terminal residue" evidence="12">
    <location>
        <position position="1"/>
    </location>
</feature>
<feature type="transmembrane region" description="Helical" evidence="10">
    <location>
        <begin position="89"/>
        <end position="119"/>
    </location>
</feature>
<keyword evidence="7 9" id="KW-0675">Receptor</keyword>
<dbReference type="OrthoDB" id="5987936at2759"/>
<comment type="subcellular location">
    <subcellularLocation>
        <location evidence="1">Membrane</location>
        <topology evidence="1">Multi-pass membrane protein</topology>
    </subcellularLocation>
</comment>
<keyword evidence="6 10" id="KW-0472">Membrane</keyword>
<proteinExistence type="inferred from homology"/>
<feature type="transmembrane region" description="Helical" evidence="10">
    <location>
        <begin position="24"/>
        <end position="49"/>
    </location>
</feature>
<dbReference type="InterPro" id="IPR000204">
    <property type="entry name" value="Orexin_rcpt"/>
</dbReference>
<evidence type="ECO:0000259" key="11">
    <source>
        <dbReference type="PROSITE" id="PS50262"/>
    </source>
</evidence>
<gene>
    <name evidence="12" type="ORF">B4U79_13843</name>
</gene>
<dbReference type="Gene3D" id="1.20.1070.10">
    <property type="entry name" value="Rhodopsin 7-helix transmembrane proteins"/>
    <property type="match status" value="1"/>
</dbReference>
<evidence type="ECO:0000256" key="9">
    <source>
        <dbReference type="RuleBase" id="RU000688"/>
    </source>
</evidence>
<evidence type="ECO:0000256" key="5">
    <source>
        <dbReference type="ARBA" id="ARBA00023040"/>
    </source>
</evidence>
<feature type="domain" description="G-protein coupled receptors family 1 profile" evidence="11">
    <location>
        <begin position="40"/>
        <end position="261"/>
    </location>
</feature>
<dbReference type="PROSITE" id="PS50262">
    <property type="entry name" value="G_PROTEIN_RECEP_F1_2"/>
    <property type="match status" value="1"/>
</dbReference>
<evidence type="ECO:0000256" key="2">
    <source>
        <dbReference type="ARBA" id="ARBA00010663"/>
    </source>
</evidence>
<dbReference type="EMBL" id="NCKU01002181">
    <property type="protein sequence ID" value="RWS10222.1"/>
    <property type="molecule type" value="Genomic_DNA"/>
</dbReference>
<dbReference type="AlphaFoldDB" id="A0A3S3PXZ6"/>
<evidence type="ECO:0000313" key="13">
    <source>
        <dbReference type="Proteomes" id="UP000285301"/>
    </source>
</evidence>
<dbReference type="InterPro" id="IPR017452">
    <property type="entry name" value="GPCR_Rhodpsn_7TM"/>
</dbReference>
<keyword evidence="13" id="KW-1185">Reference proteome</keyword>
<comment type="caution">
    <text evidence="12">The sequence shown here is derived from an EMBL/GenBank/DDBJ whole genome shotgun (WGS) entry which is preliminary data.</text>
</comment>
<dbReference type="PANTHER" id="PTHR45695">
    <property type="entry name" value="LEUCOKININ RECEPTOR-RELATED"/>
    <property type="match status" value="1"/>
</dbReference>
<evidence type="ECO:0000256" key="4">
    <source>
        <dbReference type="ARBA" id="ARBA00022989"/>
    </source>
</evidence>
<keyword evidence="5 9" id="KW-0297">G-protein coupled receptor</keyword>
<protein>
    <submittedName>
        <fullName evidence="12">Orexin receptor type 2-like protein</fullName>
    </submittedName>
</protein>
<dbReference type="Pfam" id="PF00001">
    <property type="entry name" value="7tm_1"/>
    <property type="match status" value="1"/>
</dbReference>
<reference evidence="12 13" key="1">
    <citation type="journal article" date="2018" name="Gigascience">
        <title>Genomes of trombidid mites reveal novel predicted allergens and laterally-transferred genes associated with secondary metabolism.</title>
        <authorList>
            <person name="Dong X."/>
            <person name="Chaisiri K."/>
            <person name="Xia D."/>
            <person name="Armstrong S.D."/>
            <person name="Fang Y."/>
            <person name="Donnelly M.J."/>
            <person name="Kadowaki T."/>
            <person name="McGarry J.W."/>
            <person name="Darby A.C."/>
            <person name="Makepeace B.L."/>
        </authorList>
    </citation>
    <scope>NUCLEOTIDE SEQUENCE [LARGE SCALE GENOMIC DNA]</scope>
    <source>
        <strain evidence="12">UoL-WK</strain>
    </source>
</reference>
<dbReference type="SUPFAM" id="SSF81321">
    <property type="entry name" value="Family A G protein-coupled receptor-like"/>
    <property type="match status" value="1"/>
</dbReference>
<feature type="transmembrane region" description="Helical" evidence="10">
    <location>
        <begin position="189"/>
        <end position="211"/>
    </location>
</feature>
<feature type="transmembrane region" description="Helical" evidence="10">
    <location>
        <begin position="140"/>
        <end position="160"/>
    </location>
</feature>
<sequence length="261" mass="29752">LSCLTTQEYIKLIEEYIYPTPYEWVFIMFHVAVFIVGLVGNILVCISVYRNHSMRTVTNYFIVNLAVADFLVILICLPPTVIWDVTETWFLGSIMCKIVLYFQGASVSVSVMTLTFISIDRWYAICYPLKFKSTTKKARIAILFIWTTSLLLMLPDAIVLDTMKSPQIRVDTHYLTDCGYTWSDENTRIYQLCIVFLLFISPIVLMSIAYYQIAVVLWNKNIPGAAENEFSNSFKSSMVSSNSSVNLRQAAADQTPGTEKI</sequence>
<feature type="transmembrane region" description="Helical" evidence="10">
    <location>
        <begin position="61"/>
        <end position="83"/>
    </location>
</feature>
<evidence type="ECO:0000256" key="7">
    <source>
        <dbReference type="ARBA" id="ARBA00023170"/>
    </source>
</evidence>
<keyword evidence="4 10" id="KW-1133">Transmembrane helix</keyword>
<accession>A0A3S3PXZ6</accession>
<dbReference type="PRINTS" id="PR00237">
    <property type="entry name" value="GPCRRHODOPSN"/>
</dbReference>
<dbReference type="Proteomes" id="UP000285301">
    <property type="component" value="Unassembled WGS sequence"/>
</dbReference>